<keyword evidence="7" id="KW-0354">Hemolysis</keyword>
<comment type="subcellular location">
    <subcellularLocation>
        <location evidence="7">Cell outer membrane</location>
        <topology evidence="7">Peripheral membrane protein</topology>
    </subcellularLocation>
</comment>
<comment type="function">
    <text evidence="7">CyaE is necessary for transport of calmodulin-sensitive adenylate cyclase-hemolysin (cyclolysin).</text>
</comment>
<dbReference type="SUPFAM" id="SSF56954">
    <property type="entry name" value="Outer membrane efflux proteins (OEP)"/>
    <property type="match status" value="1"/>
</dbReference>
<keyword evidence="6 7" id="KW-0998">Cell outer membrane</keyword>
<keyword evidence="9" id="KW-1185">Reference proteome</keyword>
<dbReference type="PANTHER" id="PTHR30026:SF20">
    <property type="entry name" value="OUTER MEMBRANE PROTEIN TOLC"/>
    <property type="match status" value="1"/>
</dbReference>
<dbReference type="InterPro" id="IPR003423">
    <property type="entry name" value="OMP_efflux"/>
</dbReference>
<gene>
    <name evidence="8" type="ORF">KZJ38_32295</name>
</gene>
<evidence type="ECO:0000256" key="3">
    <source>
        <dbReference type="ARBA" id="ARBA00022452"/>
    </source>
</evidence>
<reference evidence="8 9" key="1">
    <citation type="submission" date="2021-07" db="EMBL/GenBank/DDBJ databases">
        <title>Paraburkholderia edwinii protects Aspergillus sp. from phenazines by acting as a toxin sponge.</title>
        <authorList>
            <person name="Dahlstrom K.M."/>
            <person name="Newman D.K."/>
        </authorList>
    </citation>
    <scope>NUCLEOTIDE SEQUENCE [LARGE SCALE GENOMIC DNA]</scope>
    <source>
        <strain evidence="8 9">Pe01</strain>
    </source>
</reference>
<dbReference type="PANTHER" id="PTHR30026">
    <property type="entry name" value="OUTER MEMBRANE PROTEIN TOLC"/>
    <property type="match status" value="1"/>
</dbReference>
<dbReference type="Proteomes" id="UP000826462">
    <property type="component" value="Chromosome 2"/>
</dbReference>
<protein>
    <recommendedName>
        <fullName evidence="7">Protein CyaE</fullName>
    </recommendedName>
</protein>
<proteinExistence type="inferred from homology"/>
<organism evidence="8 9">
    <name type="scientific">Paraburkholderia edwinii</name>
    <dbReference type="NCBI Taxonomy" id="2861782"/>
    <lineage>
        <taxon>Bacteria</taxon>
        <taxon>Pseudomonadati</taxon>
        <taxon>Pseudomonadota</taxon>
        <taxon>Betaproteobacteria</taxon>
        <taxon>Burkholderiales</taxon>
        <taxon>Burkholderiaceae</taxon>
        <taxon>Paraburkholderia</taxon>
    </lineage>
</organism>
<evidence type="ECO:0000313" key="8">
    <source>
        <dbReference type="EMBL" id="QYD71677.1"/>
    </source>
</evidence>
<dbReference type="InterPro" id="IPR051906">
    <property type="entry name" value="TolC-like"/>
</dbReference>
<evidence type="ECO:0000256" key="2">
    <source>
        <dbReference type="ARBA" id="ARBA00022448"/>
    </source>
</evidence>
<evidence type="ECO:0000256" key="7">
    <source>
        <dbReference type="PIRNR" id="PIRNR001892"/>
    </source>
</evidence>
<dbReference type="Gene3D" id="1.20.1600.10">
    <property type="entry name" value="Outer membrane efflux proteins (OEP)"/>
    <property type="match status" value="1"/>
</dbReference>
<dbReference type="Pfam" id="PF02321">
    <property type="entry name" value="OEP"/>
    <property type="match status" value="2"/>
</dbReference>
<keyword evidence="4" id="KW-0812">Transmembrane</keyword>
<keyword evidence="3" id="KW-1134">Transmembrane beta strand</keyword>
<evidence type="ECO:0000313" key="9">
    <source>
        <dbReference type="Proteomes" id="UP000826462"/>
    </source>
</evidence>
<evidence type="ECO:0000256" key="4">
    <source>
        <dbReference type="ARBA" id="ARBA00022692"/>
    </source>
</evidence>
<dbReference type="EMBL" id="CP080096">
    <property type="protein sequence ID" value="QYD71677.1"/>
    <property type="molecule type" value="Genomic_DNA"/>
</dbReference>
<keyword evidence="7" id="KW-0204">Cytolysis</keyword>
<evidence type="ECO:0000256" key="1">
    <source>
        <dbReference type="ARBA" id="ARBA00007613"/>
    </source>
</evidence>
<comment type="similarity">
    <text evidence="1 7">Belongs to the outer membrane factor (OMF) (TC 1.B.17) family.</text>
</comment>
<keyword evidence="5 7" id="KW-0472">Membrane</keyword>
<sequence>MLPCVCLAWVVAAHAQEFDVFRTQRNVSPTAAGHLLDGTVAGMPCTFGGVGSPLALGEAVERALCGNPKTREAWANVKVQAAAVGAGKGAYLPTLSATWQGVRDDSVTNVTGHPELSSANRTAVRSETVSANWVLWDFGGRSAALRNATELLAASRANQEATLQDTFANVAKDYYAAQAAWGALDAARQTETLAHGSFVAASERVGKGIAPVSDQLQAQTSYVQAVSARSKAEGDLATAVGTLASDMDLPPSTALILPAVVDGVMPDSSFNESVDDLIDDAERMHPSLLAARAQADAASAKADQTRAEGLPSVSLVAKYSANNQPASLGLGIPEFPATGHDWFIGVQVSIPIFEGFVRNYQVMQAQAQAEVQRETVNEVAQHVALDVWTSYQTLQTGIQNVTNSAELFEVSTRSFEAAQHRYSAGVGNILELLNAQSALADARKQRIQALTDWRNDRLQLAGKLGRLGMSDVTDVSQ</sequence>
<dbReference type="RefSeq" id="WP_219801106.1">
    <property type="nucleotide sequence ID" value="NZ_CP080096.1"/>
</dbReference>
<dbReference type="InterPro" id="IPR028351">
    <property type="entry name" value="CyaE"/>
</dbReference>
<keyword evidence="2 7" id="KW-0813">Transport</keyword>
<evidence type="ECO:0000256" key="6">
    <source>
        <dbReference type="ARBA" id="ARBA00023237"/>
    </source>
</evidence>
<accession>A0ABX8UTR5</accession>
<evidence type="ECO:0000256" key="5">
    <source>
        <dbReference type="ARBA" id="ARBA00023136"/>
    </source>
</evidence>
<dbReference type="PIRSF" id="PIRSF001892">
    <property type="entry name" value="CyaE"/>
    <property type="match status" value="1"/>
</dbReference>
<name>A0ABX8UTR5_9BURK</name>